<dbReference type="Gene3D" id="2.60.120.380">
    <property type="match status" value="1"/>
</dbReference>
<name>A0ABP8V986_9GAMM</name>
<dbReference type="Pfam" id="PF00082">
    <property type="entry name" value="Peptidase_S8"/>
    <property type="match status" value="1"/>
</dbReference>
<dbReference type="Gene3D" id="2.60.120.260">
    <property type="entry name" value="Galactose-binding domain-like"/>
    <property type="match status" value="1"/>
</dbReference>
<evidence type="ECO:0000256" key="2">
    <source>
        <dbReference type="ARBA" id="ARBA00022670"/>
    </source>
</evidence>
<dbReference type="InterPro" id="IPR002884">
    <property type="entry name" value="P_dom"/>
</dbReference>
<protein>
    <submittedName>
        <fullName evidence="8">S8 family peptidase</fullName>
    </submittedName>
</protein>
<organism evidence="8 9">
    <name type="scientific">Kistimonas scapharcae</name>
    <dbReference type="NCBI Taxonomy" id="1036133"/>
    <lineage>
        <taxon>Bacteria</taxon>
        <taxon>Pseudomonadati</taxon>
        <taxon>Pseudomonadota</taxon>
        <taxon>Gammaproteobacteria</taxon>
        <taxon>Oceanospirillales</taxon>
        <taxon>Endozoicomonadaceae</taxon>
        <taxon>Kistimonas</taxon>
    </lineage>
</organism>
<dbReference type="InterPro" id="IPR008979">
    <property type="entry name" value="Galactose-bd-like_sf"/>
</dbReference>
<feature type="active site" description="Charge relay system" evidence="5">
    <location>
        <position position="137"/>
    </location>
</feature>
<dbReference type="InterPro" id="IPR023827">
    <property type="entry name" value="Peptidase_S8_Asp-AS"/>
</dbReference>
<evidence type="ECO:0000256" key="6">
    <source>
        <dbReference type="RuleBase" id="RU003355"/>
    </source>
</evidence>
<evidence type="ECO:0000313" key="9">
    <source>
        <dbReference type="Proteomes" id="UP001500604"/>
    </source>
</evidence>
<dbReference type="Gene3D" id="3.40.50.200">
    <property type="entry name" value="Peptidase S8/S53 domain"/>
    <property type="match status" value="1"/>
</dbReference>
<dbReference type="PROSITE" id="PS51892">
    <property type="entry name" value="SUBTILASE"/>
    <property type="match status" value="1"/>
</dbReference>
<dbReference type="Pfam" id="PF01483">
    <property type="entry name" value="P_proprotein"/>
    <property type="match status" value="1"/>
</dbReference>
<dbReference type="PROSITE" id="PS51829">
    <property type="entry name" value="P_HOMO_B"/>
    <property type="match status" value="1"/>
</dbReference>
<feature type="active site" description="Charge relay system" evidence="5">
    <location>
        <position position="383"/>
    </location>
</feature>
<dbReference type="PANTHER" id="PTHR43806:SF11">
    <property type="entry name" value="CEREVISIN-RELATED"/>
    <property type="match status" value="1"/>
</dbReference>
<dbReference type="PRINTS" id="PR00723">
    <property type="entry name" value="SUBTILISIN"/>
</dbReference>
<dbReference type="SUPFAM" id="SSF52743">
    <property type="entry name" value="Subtilisin-like"/>
    <property type="match status" value="1"/>
</dbReference>
<dbReference type="InterPro" id="IPR023828">
    <property type="entry name" value="Peptidase_S8_Ser-AS"/>
</dbReference>
<reference evidence="9" key="1">
    <citation type="journal article" date="2019" name="Int. J. Syst. Evol. Microbiol.">
        <title>The Global Catalogue of Microorganisms (GCM) 10K type strain sequencing project: providing services to taxonomists for standard genome sequencing and annotation.</title>
        <authorList>
            <consortium name="The Broad Institute Genomics Platform"/>
            <consortium name="The Broad Institute Genome Sequencing Center for Infectious Disease"/>
            <person name="Wu L."/>
            <person name="Ma J."/>
        </authorList>
    </citation>
    <scope>NUCLEOTIDE SEQUENCE [LARGE SCALE GENOMIC DNA]</scope>
    <source>
        <strain evidence="9">JCM 17805</strain>
    </source>
</reference>
<dbReference type="PROSITE" id="PS00138">
    <property type="entry name" value="SUBTILASE_SER"/>
    <property type="match status" value="1"/>
</dbReference>
<proteinExistence type="inferred from homology"/>
<dbReference type="InterPro" id="IPR022398">
    <property type="entry name" value="Peptidase_S8_His-AS"/>
</dbReference>
<keyword evidence="9" id="KW-1185">Reference proteome</keyword>
<comment type="caution">
    <text evidence="8">The sequence shown here is derived from an EMBL/GenBank/DDBJ whole genome shotgun (WGS) entry which is preliminary data.</text>
</comment>
<evidence type="ECO:0000256" key="3">
    <source>
        <dbReference type="ARBA" id="ARBA00022801"/>
    </source>
</evidence>
<sequence>MHASLQQPGTDRLIIKYAPPVTHVAEAEAGVLTAAGNVPHLEGEAVRVVRAIATGANVMQLEKRRTVNDMDTICRSLEQQPGILYAEPDHIMHHHTTPNDPLYNHQWHYFEPVGGINLPAAWDKTTGSDKVNVAVIDTGVLHHRDLIGNLLPGYDFIKDLEAAADDSGRDPDASDSGDYTPAGFCGFDQYGLPSPQRNTSSSWHGTHVAGTIAATGNNHEGVTGVSWHSRILPIRVLGRCGGYTSDITDGMLWAAGIPVTGMPDNPHPAKVLNLSLGGEGTCTRAYQDAIKQIRAKGATIVVAAGNENRDARYSCPANCDGVITVAATNRDGARAYYSNFGTVVDIAAPGGELNYPENGILSTYNSGSNHPANDTYASLEGTSMATPHVSGVVAQMYAVNSQLTPDRVETILKTTVREFPTGIYNACTTALCGSGIVDAAKAVDAAAGASPDTVNRLRKGIAKGALTGTREAPLMFTLDISQPVTGLTFTLSGGSGDADLYVSHGRPPTLTDHDCASALSGNDEHCRINHADSGTWYAMVYAYSPFRGVSLLADYDGEEPQEQQPAEFSNTVSMLIPDRDNRGVTSTLYVSRTGTVGTLTLTLDISHPFRGDLRVVLISPRGNRYLIKEERANEAGTDLRDTWTIHAPNENAEGVWKLQVADLYYRDSGRINSWKLAFQ</sequence>
<dbReference type="CDD" id="cd07496">
    <property type="entry name" value="Peptidases_S8_13"/>
    <property type="match status" value="1"/>
</dbReference>
<dbReference type="InterPro" id="IPR000209">
    <property type="entry name" value="Peptidase_S8/S53_dom"/>
</dbReference>
<evidence type="ECO:0000256" key="4">
    <source>
        <dbReference type="ARBA" id="ARBA00022825"/>
    </source>
</evidence>
<dbReference type="Pfam" id="PF04151">
    <property type="entry name" value="PPC"/>
    <property type="match status" value="1"/>
</dbReference>
<accession>A0ABP8V986</accession>
<evidence type="ECO:0000313" key="8">
    <source>
        <dbReference type="EMBL" id="GAA4651575.1"/>
    </source>
</evidence>
<evidence type="ECO:0000256" key="5">
    <source>
        <dbReference type="PROSITE-ProRule" id="PRU01240"/>
    </source>
</evidence>
<dbReference type="InterPro" id="IPR036852">
    <property type="entry name" value="Peptidase_S8/S53_dom_sf"/>
</dbReference>
<dbReference type="PROSITE" id="PS00137">
    <property type="entry name" value="SUBTILASE_HIS"/>
    <property type="match status" value="1"/>
</dbReference>
<evidence type="ECO:0000256" key="1">
    <source>
        <dbReference type="ARBA" id="ARBA00011073"/>
    </source>
</evidence>
<dbReference type="InterPro" id="IPR015500">
    <property type="entry name" value="Peptidase_S8_subtilisin-rel"/>
</dbReference>
<dbReference type="SUPFAM" id="SSF49785">
    <property type="entry name" value="Galactose-binding domain-like"/>
    <property type="match status" value="1"/>
</dbReference>
<dbReference type="EMBL" id="BAABFL010000456">
    <property type="protein sequence ID" value="GAA4651575.1"/>
    <property type="molecule type" value="Genomic_DNA"/>
</dbReference>
<comment type="similarity">
    <text evidence="1 5 6">Belongs to the peptidase S8 family.</text>
</comment>
<evidence type="ECO:0000259" key="7">
    <source>
        <dbReference type="PROSITE" id="PS51829"/>
    </source>
</evidence>
<keyword evidence="3 5" id="KW-0378">Hydrolase</keyword>
<dbReference type="PROSITE" id="PS00136">
    <property type="entry name" value="SUBTILASE_ASP"/>
    <property type="match status" value="1"/>
</dbReference>
<dbReference type="InterPro" id="IPR034176">
    <property type="entry name" value="Peptidases_S8_13"/>
</dbReference>
<gene>
    <name evidence="8" type="ORF">GCM10023116_38590</name>
</gene>
<feature type="active site" description="Charge relay system" evidence="5">
    <location>
        <position position="204"/>
    </location>
</feature>
<dbReference type="InterPro" id="IPR050131">
    <property type="entry name" value="Peptidase_S8_subtilisin-like"/>
</dbReference>
<keyword evidence="4 5" id="KW-0720">Serine protease</keyword>
<keyword evidence="2 5" id="KW-0645">Protease</keyword>
<feature type="domain" description="P/Homo B" evidence="7">
    <location>
        <begin position="558"/>
        <end position="679"/>
    </location>
</feature>
<dbReference type="PANTHER" id="PTHR43806">
    <property type="entry name" value="PEPTIDASE S8"/>
    <property type="match status" value="1"/>
</dbReference>
<dbReference type="Proteomes" id="UP001500604">
    <property type="component" value="Unassembled WGS sequence"/>
</dbReference>
<dbReference type="InterPro" id="IPR007280">
    <property type="entry name" value="Peptidase_C_arc/bac"/>
</dbReference>